<dbReference type="GO" id="GO:0004722">
    <property type="term" value="F:protein serine/threonine phosphatase activity"/>
    <property type="evidence" value="ECO:0007669"/>
    <property type="project" value="InterPro"/>
</dbReference>
<comment type="caution">
    <text evidence="8">The sequence shown here is derived from an EMBL/GenBank/DDBJ whole genome shotgun (WGS) entry which is preliminary data.</text>
</comment>
<evidence type="ECO:0000313" key="9">
    <source>
        <dbReference type="Proteomes" id="UP000626109"/>
    </source>
</evidence>
<dbReference type="SMART" id="SM00332">
    <property type="entry name" value="PP2Cc"/>
    <property type="match status" value="1"/>
</dbReference>
<dbReference type="Gene3D" id="3.60.40.10">
    <property type="entry name" value="PPM-type phosphatase domain"/>
    <property type="match status" value="1"/>
</dbReference>
<protein>
    <recommendedName>
        <fullName evidence="7">PPM-type phosphatase domain-containing protein</fullName>
    </recommendedName>
</protein>
<dbReference type="InterPro" id="IPR000222">
    <property type="entry name" value="PP2C_BS"/>
</dbReference>
<dbReference type="PANTHER" id="PTHR47992">
    <property type="entry name" value="PROTEIN PHOSPHATASE"/>
    <property type="match status" value="1"/>
</dbReference>
<dbReference type="PROSITE" id="PS01032">
    <property type="entry name" value="PPM_1"/>
    <property type="match status" value="1"/>
</dbReference>
<dbReference type="GO" id="GO:0046872">
    <property type="term" value="F:metal ion binding"/>
    <property type="evidence" value="ECO:0007669"/>
    <property type="project" value="UniProtKB-KW"/>
</dbReference>
<name>A0A813G8I3_POLGL</name>
<proteinExistence type="inferred from homology"/>
<dbReference type="AlphaFoldDB" id="A0A813G8I3"/>
<feature type="compositionally biased region" description="Low complexity" evidence="6">
    <location>
        <begin position="11"/>
        <end position="28"/>
    </location>
</feature>
<keyword evidence="3 5" id="KW-0378">Hydrolase</keyword>
<evidence type="ECO:0000256" key="2">
    <source>
        <dbReference type="ARBA" id="ARBA00022723"/>
    </source>
</evidence>
<evidence type="ECO:0000256" key="5">
    <source>
        <dbReference type="RuleBase" id="RU003465"/>
    </source>
</evidence>
<dbReference type="GO" id="GO:0016020">
    <property type="term" value="C:membrane"/>
    <property type="evidence" value="ECO:0007669"/>
    <property type="project" value="UniProtKB-SubCell"/>
</dbReference>
<evidence type="ECO:0000256" key="6">
    <source>
        <dbReference type="SAM" id="MobiDB-lite"/>
    </source>
</evidence>
<evidence type="ECO:0000313" key="8">
    <source>
        <dbReference type="EMBL" id="CAE8623026.1"/>
    </source>
</evidence>
<dbReference type="Pfam" id="PF00481">
    <property type="entry name" value="PP2C"/>
    <property type="match status" value="1"/>
</dbReference>
<dbReference type="EMBL" id="CAJNNW010000084">
    <property type="protein sequence ID" value="CAE8623026.1"/>
    <property type="molecule type" value="Genomic_DNA"/>
</dbReference>
<evidence type="ECO:0000256" key="3">
    <source>
        <dbReference type="ARBA" id="ARBA00022801"/>
    </source>
</evidence>
<dbReference type="Proteomes" id="UP000626109">
    <property type="component" value="Unassembled WGS sequence"/>
</dbReference>
<gene>
    <name evidence="8" type="ORF">PGLA2088_LOCUS161</name>
</gene>
<dbReference type="PROSITE" id="PS51746">
    <property type="entry name" value="PPM_2"/>
    <property type="match status" value="1"/>
</dbReference>
<evidence type="ECO:0000256" key="4">
    <source>
        <dbReference type="ARBA" id="ARBA00022912"/>
    </source>
</evidence>
<dbReference type="InterPro" id="IPR015655">
    <property type="entry name" value="PP2C"/>
</dbReference>
<comment type="similarity">
    <text evidence="5">Belongs to the PP2C family.</text>
</comment>
<comment type="subcellular location">
    <subcellularLocation>
        <location evidence="1">Membrane</location>
        <topology evidence="1">Peripheral membrane protein</topology>
    </subcellularLocation>
</comment>
<dbReference type="InterPro" id="IPR036457">
    <property type="entry name" value="PPM-type-like_dom_sf"/>
</dbReference>
<evidence type="ECO:0000259" key="7">
    <source>
        <dbReference type="PROSITE" id="PS51746"/>
    </source>
</evidence>
<feature type="region of interest" description="Disordered" evidence="6">
    <location>
        <begin position="1"/>
        <end position="32"/>
    </location>
</feature>
<reference evidence="8" key="1">
    <citation type="submission" date="2021-02" db="EMBL/GenBank/DDBJ databases">
        <authorList>
            <person name="Dougan E. K."/>
            <person name="Rhodes N."/>
            <person name="Thang M."/>
            <person name="Chan C."/>
        </authorList>
    </citation>
    <scope>NUCLEOTIDE SEQUENCE</scope>
</reference>
<keyword evidence="2" id="KW-0479">Metal-binding</keyword>
<accession>A0A813G8I3</accession>
<dbReference type="CDD" id="cd00143">
    <property type="entry name" value="PP2Cc"/>
    <property type="match status" value="1"/>
</dbReference>
<organism evidence="8 9">
    <name type="scientific">Polarella glacialis</name>
    <name type="common">Dinoflagellate</name>
    <dbReference type="NCBI Taxonomy" id="89957"/>
    <lineage>
        <taxon>Eukaryota</taxon>
        <taxon>Sar</taxon>
        <taxon>Alveolata</taxon>
        <taxon>Dinophyceae</taxon>
        <taxon>Suessiales</taxon>
        <taxon>Suessiaceae</taxon>
        <taxon>Polarella</taxon>
    </lineage>
</organism>
<dbReference type="InterPro" id="IPR001932">
    <property type="entry name" value="PPM-type_phosphatase-like_dom"/>
</dbReference>
<dbReference type="SUPFAM" id="SSF81606">
    <property type="entry name" value="PP2C-like"/>
    <property type="match status" value="1"/>
</dbReference>
<sequence length="372" mass="39603">MGGCSGKAKAKAPSANSASAAPSLQEAAASRKKQPVELTADYAASAATEILNLLPGAVAGRRAFVRGISSEGQAGFENKCLQTGGDTSLSSLNVGYCCKKGLKPESPNQDDFCIFHSGASSIYGVFDGHGPYGHEISNFVQDMLPRKFLQSPSSDPEKALFSAFPTAQRLCVDSQLEGRFDCTLSGTTATLALLHDKLLYVAHVGDSRAVLARRTPSSQGGLGGGALVAEDLTIDHKPDSENERQRILKAGGQVIRLEGDIPHRVFLKGKLYPGLAMTRSIGDTVGSTAGISCLAEVKKLERQPDWKFIVICSDGVWEFISSQEAVDIVSRFSASHAQEAAEALAAEAWGRWIQEEGNVVDDITVVLTWFPE</sequence>
<evidence type="ECO:0000256" key="1">
    <source>
        <dbReference type="ARBA" id="ARBA00004170"/>
    </source>
</evidence>
<feature type="domain" description="PPM-type phosphatase" evidence="7">
    <location>
        <begin position="93"/>
        <end position="370"/>
    </location>
</feature>
<keyword evidence="4 5" id="KW-0904">Protein phosphatase</keyword>